<protein>
    <recommendedName>
        <fullName evidence="3">Zinc finger CGNR domain-containing protein</fullName>
    </recommendedName>
</protein>
<dbReference type="AlphaFoldDB" id="A0A4Y9S9X7"/>
<dbReference type="EMBL" id="SPVG01000180">
    <property type="protein sequence ID" value="TFW18648.1"/>
    <property type="molecule type" value="Genomic_DNA"/>
</dbReference>
<dbReference type="Gene3D" id="1.10.3300.10">
    <property type="entry name" value="Jann2411-like domain"/>
    <property type="match status" value="1"/>
</dbReference>
<organism evidence="1 2">
    <name type="scientific">Duganella callida</name>
    <dbReference type="NCBI Taxonomy" id="2561932"/>
    <lineage>
        <taxon>Bacteria</taxon>
        <taxon>Pseudomonadati</taxon>
        <taxon>Pseudomonadota</taxon>
        <taxon>Betaproteobacteria</taxon>
        <taxon>Burkholderiales</taxon>
        <taxon>Oxalobacteraceae</taxon>
        <taxon>Telluria group</taxon>
        <taxon>Duganella</taxon>
    </lineage>
</organism>
<dbReference type="SUPFAM" id="SSF160904">
    <property type="entry name" value="Jann2411-like"/>
    <property type="match status" value="1"/>
</dbReference>
<dbReference type="Proteomes" id="UP000297729">
    <property type="component" value="Unassembled WGS sequence"/>
</dbReference>
<reference evidence="1 2" key="1">
    <citation type="submission" date="2019-03" db="EMBL/GenBank/DDBJ databases">
        <title>Draft Genome Sequence of Duganella callidus sp. nov., a Novel Duganella Species Isolated from Cultivated Soil.</title>
        <authorList>
            <person name="Raths R."/>
            <person name="Peta V."/>
            <person name="Bucking H."/>
        </authorList>
    </citation>
    <scope>NUCLEOTIDE SEQUENCE [LARGE SCALE GENOMIC DNA]</scope>
    <source>
        <strain evidence="1 2">DN04</strain>
    </source>
</reference>
<dbReference type="OrthoDB" id="9808437at2"/>
<dbReference type="Pfam" id="PF07336">
    <property type="entry name" value="ABATE"/>
    <property type="match status" value="1"/>
</dbReference>
<proteinExistence type="predicted"/>
<dbReference type="PANTHER" id="PTHR35525:SF3">
    <property type="entry name" value="BLL6575 PROTEIN"/>
    <property type="match status" value="1"/>
</dbReference>
<sequence length="185" mass="20628">MTVTINVYLTLKFIMLPPDIAGHPALDLLNTYDTTNDFLRTDEDVIAWLRRKKFLGDAPVPDYAEGTLVNAAIQLREITQAVVRSLLERSVPDVLALNRFLACGTRHLQIICDHSGLRAEDCYDAKTPEQLLARVGQTVADLVIHCEPSAILQCANEGCRLFFYNWSDSGRDRCGWSGCNSRGTV</sequence>
<evidence type="ECO:0000313" key="2">
    <source>
        <dbReference type="Proteomes" id="UP000297729"/>
    </source>
</evidence>
<comment type="caution">
    <text evidence="1">The sequence shown here is derived from an EMBL/GenBank/DDBJ whole genome shotgun (WGS) entry which is preliminary data.</text>
</comment>
<dbReference type="InterPro" id="IPR023286">
    <property type="entry name" value="ABATE_dom_sf"/>
</dbReference>
<dbReference type="InterPro" id="IPR010852">
    <property type="entry name" value="ABATE"/>
</dbReference>
<evidence type="ECO:0008006" key="3">
    <source>
        <dbReference type="Google" id="ProtNLM"/>
    </source>
</evidence>
<dbReference type="PANTHER" id="PTHR35525">
    <property type="entry name" value="BLL6575 PROTEIN"/>
    <property type="match status" value="1"/>
</dbReference>
<keyword evidence="2" id="KW-1185">Reference proteome</keyword>
<name>A0A4Y9S9X7_9BURK</name>
<accession>A0A4Y9S9X7</accession>
<gene>
    <name evidence="1" type="ORF">E4L98_17515</name>
</gene>
<evidence type="ECO:0000313" key="1">
    <source>
        <dbReference type="EMBL" id="TFW18648.1"/>
    </source>
</evidence>